<dbReference type="eggNOG" id="ENOG502QV82">
    <property type="taxonomic scope" value="Eukaryota"/>
</dbReference>
<dbReference type="InterPro" id="IPR057724">
    <property type="entry name" value="TCTN1-3_N"/>
</dbReference>
<dbReference type="PANTHER" id="PTHR14611:SF6">
    <property type="entry name" value="TECTONIC-2"/>
    <property type="match status" value="1"/>
</dbReference>
<organism evidence="8 9">
    <name type="scientific">Lepisosteus oculatus</name>
    <name type="common">Spotted gar</name>
    <dbReference type="NCBI Taxonomy" id="7918"/>
    <lineage>
        <taxon>Eukaryota</taxon>
        <taxon>Metazoa</taxon>
        <taxon>Chordata</taxon>
        <taxon>Craniata</taxon>
        <taxon>Vertebrata</taxon>
        <taxon>Euteleostomi</taxon>
        <taxon>Actinopterygii</taxon>
        <taxon>Neopterygii</taxon>
        <taxon>Holostei</taxon>
        <taxon>Semionotiformes</taxon>
        <taxon>Lepisosteidae</taxon>
        <taxon>Lepisosteus</taxon>
    </lineage>
</organism>
<sequence length="587" mass="62592">MIMVPRSDGIFCFCFWLYLYAFMEDARGSVVFQPAFVFASGPTVTALLLGNTSGVSFMLRTSVPSNSTGSLPIASCAGNSSGQWQLTAETVGQNTLKVTLRLNRTLQLCGRGLNQTDCCPEALCVVEALQVTACLHSVAQDTLVVQAEIYAQIPFTGNVSDNKTVIPNQAYQPLGSCPCDLTVGSCDVRCCCDQECTPEARQLFSSRCFLGIFGGNVTPPFDQQCSVQSANNSPDWFPFLCVCSPPANSPFLGLFYQGATVSPKPRPFFQTPIFPVAVPFDSYKQGDPIFTASGEYFTIPQQSLVGQCMWSAPVAYLQNFQSSCNVLLTTCETNPALCLRAPDLSLNINNGLGGTVTISVSEEIVSDLSTFVSDPNGAGTLSATQSSLFPGSKPPGANSEPQGLCGNVTLSLDYTLFWKGNGLTNITVTHTIGTVCSNPNGTLPLTLTQRFAAVFVSGNMASQTNSGNPGYQIGRPVIAAKEETGDSGLTRTSINLWQPVGDGLCASARTTPVLFGEDSSTGCLLRLSLQDMSNCSQLRCATQYHQQCNRYIWHLYTGPRSPEYPNCHIRGRGSGRSATAGNTGCGG</sequence>
<comment type="similarity">
    <text evidence="1">Belongs to the tectonic family.</text>
</comment>
<dbReference type="AlphaFoldDB" id="W5MFJ9"/>
<evidence type="ECO:0000256" key="2">
    <source>
        <dbReference type="ARBA" id="ARBA00011495"/>
    </source>
</evidence>
<dbReference type="Pfam" id="PF25752">
    <property type="entry name" value="DUF1619_N"/>
    <property type="match status" value="1"/>
</dbReference>
<dbReference type="GO" id="GO:0060271">
    <property type="term" value="P:cilium assembly"/>
    <property type="evidence" value="ECO:0000318"/>
    <property type="project" value="GO_Central"/>
</dbReference>
<dbReference type="InterPro" id="IPR040354">
    <property type="entry name" value="TCTN1-3"/>
</dbReference>
<protein>
    <submittedName>
        <fullName evidence="8">Tectonic family member 2</fullName>
    </submittedName>
</protein>
<name>W5MFJ9_LEPOC</name>
<feature type="domain" description="Tectonic-1-3" evidence="6">
    <location>
        <begin position="282"/>
        <end position="455"/>
    </location>
</feature>
<dbReference type="HOGENOM" id="CLU_025134_0_0_1"/>
<dbReference type="EMBL" id="AHAT01005141">
    <property type="status" value="NOT_ANNOTATED_CDS"/>
    <property type="molecule type" value="Genomic_DNA"/>
</dbReference>
<evidence type="ECO:0000256" key="4">
    <source>
        <dbReference type="ARBA" id="ARBA00022794"/>
    </source>
</evidence>
<proteinExistence type="inferred from homology"/>
<evidence type="ECO:0000259" key="7">
    <source>
        <dbReference type="Pfam" id="PF25752"/>
    </source>
</evidence>
<dbReference type="PANTHER" id="PTHR14611">
    <property type="entry name" value="TECTONIC FAMILY MEMBER"/>
    <property type="match status" value="1"/>
</dbReference>
<reference evidence="8" key="2">
    <citation type="submission" date="2025-08" db="UniProtKB">
        <authorList>
            <consortium name="Ensembl"/>
        </authorList>
    </citation>
    <scope>IDENTIFICATION</scope>
</reference>
<reference evidence="8" key="3">
    <citation type="submission" date="2025-09" db="UniProtKB">
        <authorList>
            <consortium name="Ensembl"/>
        </authorList>
    </citation>
    <scope>IDENTIFICATION</scope>
</reference>
<dbReference type="GO" id="GO:0007224">
    <property type="term" value="P:smoothened signaling pathway"/>
    <property type="evidence" value="ECO:0000318"/>
    <property type="project" value="GO_Central"/>
</dbReference>
<dbReference type="GO" id="GO:1904491">
    <property type="term" value="P:protein localization to ciliary transition zone"/>
    <property type="evidence" value="ECO:0000318"/>
    <property type="project" value="GO_Central"/>
</dbReference>
<dbReference type="Bgee" id="ENSLOCG00000005931">
    <property type="expression patterns" value="Expressed in ovary and 13 other cell types or tissues"/>
</dbReference>
<dbReference type="Proteomes" id="UP000018468">
    <property type="component" value="Linkage group LG20"/>
</dbReference>
<evidence type="ECO:0000259" key="6">
    <source>
        <dbReference type="Pfam" id="PF07773"/>
    </source>
</evidence>
<dbReference type="Ensembl" id="ENSLOCT00000007165.1">
    <property type="protein sequence ID" value="ENSLOCP00000007158.1"/>
    <property type="gene ID" value="ENSLOCG00000005931.1"/>
</dbReference>
<dbReference type="STRING" id="7918.ENSLOCP00000007158"/>
<comment type="subunit">
    <text evidence="2">Part of the tectonic-like complex (also named B9 complex).</text>
</comment>
<keyword evidence="9" id="KW-1185">Reference proteome</keyword>
<dbReference type="GeneTree" id="ENSGT00570000079101"/>
<dbReference type="OMA" id="GWFPFLC"/>
<evidence type="ECO:0000256" key="1">
    <source>
        <dbReference type="ARBA" id="ARBA00007633"/>
    </source>
</evidence>
<keyword evidence="5" id="KW-0325">Glycoprotein</keyword>
<feature type="domain" description="Tectonic-1-3 N-terminal" evidence="7">
    <location>
        <begin position="155"/>
        <end position="261"/>
    </location>
</feature>
<feature type="domain" description="Tectonic-1-3" evidence="6">
    <location>
        <begin position="467"/>
        <end position="539"/>
    </location>
</feature>
<dbReference type="InParanoid" id="W5MFJ9"/>
<evidence type="ECO:0000256" key="5">
    <source>
        <dbReference type="ARBA" id="ARBA00023180"/>
    </source>
</evidence>
<keyword evidence="4" id="KW-0970">Cilium biogenesis/degradation</keyword>
<accession>W5MFJ9</accession>
<evidence type="ECO:0000313" key="8">
    <source>
        <dbReference type="Ensembl" id="ENSLOCP00000007158.1"/>
    </source>
</evidence>
<evidence type="ECO:0000313" key="9">
    <source>
        <dbReference type="Proteomes" id="UP000018468"/>
    </source>
</evidence>
<dbReference type="InterPro" id="IPR011677">
    <property type="entry name" value="TCTN1-3_dom"/>
</dbReference>
<dbReference type="GO" id="GO:0036038">
    <property type="term" value="C:MKS complex"/>
    <property type="evidence" value="ECO:0000318"/>
    <property type="project" value="GO_Central"/>
</dbReference>
<evidence type="ECO:0000256" key="3">
    <source>
        <dbReference type="ARBA" id="ARBA00022729"/>
    </source>
</evidence>
<dbReference type="Pfam" id="PF07773">
    <property type="entry name" value="TCTN_DUF1619"/>
    <property type="match status" value="2"/>
</dbReference>
<keyword evidence="3" id="KW-0732">Signal</keyword>
<reference evidence="9" key="1">
    <citation type="submission" date="2011-12" db="EMBL/GenBank/DDBJ databases">
        <title>The Draft Genome of Lepisosteus oculatus.</title>
        <authorList>
            <consortium name="The Broad Institute Genome Assembly &amp; Analysis Group"/>
            <consortium name="Computational R&amp;D Group"/>
            <consortium name="and Sequencing Platform"/>
            <person name="Di Palma F."/>
            <person name="Alfoldi J."/>
            <person name="Johnson J."/>
            <person name="Berlin A."/>
            <person name="Gnerre S."/>
            <person name="Jaffe D."/>
            <person name="MacCallum I."/>
            <person name="Young S."/>
            <person name="Walker B.J."/>
            <person name="Lander E.S."/>
            <person name="Lindblad-Toh K."/>
        </authorList>
    </citation>
    <scope>NUCLEOTIDE SEQUENCE [LARGE SCALE GENOMIC DNA]</scope>
</reference>
<dbReference type="FunCoup" id="W5MFJ9">
    <property type="interactions" value="1013"/>
</dbReference>